<proteinExistence type="predicted"/>
<dbReference type="Gene3D" id="3.30.110.170">
    <property type="entry name" value="Protein of unknown function (DUF541), domain 1"/>
    <property type="match status" value="1"/>
</dbReference>
<dbReference type="RefSeq" id="WP_341471140.1">
    <property type="nucleotide sequence ID" value="NZ_CP128400.1"/>
</dbReference>
<organism evidence="1 3">
    <name type="scientific">Candidatus Chlorohelix allophototropha</name>
    <dbReference type="NCBI Taxonomy" id="3003348"/>
    <lineage>
        <taxon>Bacteria</taxon>
        <taxon>Bacillati</taxon>
        <taxon>Chloroflexota</taxon>
        <taxon>Chloroflexia</taxon>
        <taxon>Candidatus Chloroheliales</taxon>
        <taxon>Candidatus Chloroheliaceae</taxon>
        <taxon>Candidatus Chlorohelix</taxon>
    </lineage>
</organism>
<gene>
    <name evidence="1" type="ORF">HXX08_15875</name>
    <name evidence="2" type="ORF">OZ401_002856</name>
</gene>
<dbReference type="PANTHER" id="PTHR34387">
    <property type="entry name" value="SLR1258 PROTEIN"/>
    <property type="match status" value="1"/>
</dbReference>
<evidence type="ECO:0000313" key="2">
    <source>
        <dbReference type="EMBL" id="WJW69254.1"/>
    </source>
</evidence>
<dbReference type="InterPro" id="IPR052022">
    <property type="entry name" value="26kDa_periplasmic_antigen"/>
</dbReference>
<dbReference type="Proteomes" id="UP000521676">
    <property type="component" value="Unassembled WGS sequence"/>
</dbReference>
<reference evidence="1 3" key="1">
    <citation type="submission" date="2020-06" db="EMBL/GenBank/DDBJ databases">
        <title>Anoxygenic phototrophic Chloroflexota member uses a Type I reaction center.</title>
        <authorList>
            <person name="Tsuji J.M."/>
            <person name="Shaw N.A."/>
            <person name="Nagashima S."/>
            <person name="Venkiteswaran J."/>
            <person name="Schiff S.L."/>
            <person name="Hanada S."/>
            <person name="Tank M."/>
            <person name="Neufeld J.D."/>
        </authorList>
    </citation>
    <scope>NUCLEOTIDE SEQUENCE [LARGE SCALE GENOMIC DNA]</scope>
    <source>
        <strain evidence="1">L227-S17</strain>
    </source>
</reference>
<dbReference type="EMBL" id="CP128400">
    <property type="protein sequence ID" value="WJW69254.1"/>
    <property type="molecule type" value="Genomic_DNA"/>
</dbReference>
<keyword evidence="4" id="KW-1185">Reference proteome</keyword>
<dbReference type="InterPro" id="IPR007497">
    <property type="entry name" value="SIMPL/DUF541"/>
</dbReference>
<protein>
    <submittedName>
        <fullName evidence="1">SIMPL domain-containing protein</fullName>
    </submittedName>
</protein>
<accession>A0A8T7M5D6</accession>
<dbReference type="PANTHER" id="PTHR34387:SF1">
    <property type="entry name" value="PERIPLASMIC IMMUNOGENIC PROTEIN"/>
    <property type="match status" value="1"/>
</dbReference>
<sequence length="254" mass="26471">MNLKRASLFIGVVLVAAIAGVLGGLIFTSKPSNNAVAQSVSANGSQNGVAVSGEGWVLVKPDLLRFNVGVTLKAATVTDAQKQTADKMDVITAALKAQNIKDEDIQTSGYSVNPNYIYNQGQSPILDGYNVNSTIAVTVRDLNKAGAILDEVGKAGANQIYGIAFGRDKEIDLIKQARVSAMADARTKAEQLSQAGGFTLGGVINVTEIGASRSNDYAKDQMVAMPSGGGDTSTTIQGGQFKVVVNVQVTYAIK</sequence>
<dbReference type="Gene3D" id="3.30.70.2970">
    <property type="entry name" value="Protein of unknown function (DUF541), domain 2"/>
    <property type="match status" value="1"/>
</dbReference>
<dbReference type="GO" id="GO:0006974">
    <property type="term" value="P:DNA damage response"/>
    <property type="evidence" value="ECO:0007669"/>
    <property type="project" value="TreeGrafter"/>
</dbReference>
<dbReference type="EMBL" id="JACATZ010000003">
    <property type="protein sequence ID" value="NWJ47337.1"/>
    <property type="molecule type" value="Genomic_DNA"/>
</dbReference>
<evidence type="ECO:0000313" key="3">
    <source>
        <dbReference type="Proteomes" id="UP000521676"/>
    </source>
</evidence>
<dbReference type="Pfam" id="PF04402">
    <property type="entry name" value="SIMPL"/>
    <property type="match status" value="1"/>
</dbReference>
<evidence type="ECO:0000313" key="1">
    <source>
        <dbReference type="EMBL" id="NWJ47337.1"/>
    </source>
</evidence>
<dbReference type="Proteomes" id="UP001431572">
    <property type="component" value="Chromosome 2"/>
</dbReference>
<name>A0A8T7M5D6_9CHLR</name>
<reference evidence="2" key="2">
    <citation type="journal article" date="2024" name="Nature">
        <title>Anoxygenic phototroph of the Chloroflexota uses a type I reaction centre.</title>
        <authorList>
            <person name="Tsuji J.M."/>
            <person name="Shaw N.A."/>
            <person name="Nagashima S."/>
            <person name="Venkiteswaran J.J."/>
            <person name="Schiff S.L."/>
            <person name="Watanabe T."/>
            <person name="Fukui M."/>
            <person name="Hanada S."/>
            <person name="Tank M."/>
            <person name="Neufeld J.D."/>
        </authorList>
    </citation>
    <scope>NUCLEOTIDE SEQUENCE</scope>
    <source>
        <strain evidence="2">L227-S17</strain>
    </source>
</reference>
<dbReference type="AlphaFoldDB" id="A0A8T7M5D6"/>
<evidence type="ECO:0000313" key="4">
    <source>
        <dbReference type="Proteomes" id="UP001431572"/>
    </source>
</evidence>